<reference evidence="1" key="1">
    <citation type="submission" date="2021-06" db="EMBL/GenBank/DDBJ databases">
        <authorList>
            <person name="Kallberg Y."/>
            <person name="Tangrot J."/>
            <person name="Rosling A."/>
        </authorList>
    </citation>
    <scope>NUCLEOTIDE SEQUENCE</scope>
    <source>
        <strain evidence="1">MA453B</strain>
    </source>
</reference>
<gene>
    <name evidence="1" type="ORF">DERYTH_LOCUS7316</name>
</gene>
<dbReference type="EMBL" id="CAJVPY010003538">
    <property type="protein sequence ID" value="CAG8594293.1"/>
    <property type="molecule type" value="Genomic_DNA"/>
</dbReference>
<keyword evidence="2" id="KW-1185">Reference proteome</keyword>
<dbReference type="Proteomes" id="UP000789405">
    <property type="component" value="Unassembled WGS sequence"/>
</dbReference>
<comment type="caution">
    <text evidence="1">The sequence shown here is derived from an EMBL/GenBank/DDBJ whole genome shotgun (WGS) entry which is preliminary data.</text>
</comment>
<proteinExistence type="predicted"/>
<protein>
    <submittedName>
        <fullName evidence="1">20544_t:CDS:1</fullName>
    </submittedName>
</protein>
<evidence type="ECO:0000313" key="1">
    <source>
        <dbReference type="EMBL" id="CAG8594293.1"/>
    </source>
</evidence>
<dbReference type="AlphaFoldDB" id="A0A9N9GDE8"/>
<dbReference type="OrthoDB" id="2410163at2759"/>
<organism evidence="1 2">
    <name type="scientific">Dentiscutata erythropus</name>
    <dbReference type="NCBI Taxonomy" id="1348616"/>
    <lineage>
        <taxon>Eukaryota</taxon>
        <taxon>Fungi</taxon>
        <taxon>Fungi incertae sedis</taxon>
        <taxon>Mucoromycota</taxon>
        <taxon>Glomeromycotina</taxon>
        <taxon>Glomeromycetes</taxon>
        <taxon>Diversisporales</taxon>
        <taxon>Gigasporaceae</taxon>
        <taxon>Dentiscutata</taxon>
    </lineage>
</organism>
<accession>A0A9N9GDE8</accession>
<evidence type="ECO:0000313" key="2">
    <source>
        <dbReference type="Proteomes" id="UP000789405"/>
    </source>
</evidence>
<sequence>MGSTKSFRYEVLVSEEQAQPNAMTSSNSVSQSFSFQTRIQRFKCDRENMQQYWIPEGFHPILVPRAYLQSNLSAANNDNTRQITTTSASAGNVQMLPNGTSNVNVPSRPLQPRTAIATPNVIIGGGNVMTQTMKRRLPAKDQIIVPPPRSLNAQALYYFQKRRELIENRSISSNVSMDTVPSKTIEQMWQEEPVIIKRHYERLALRIKIEQALSSRANHIRQRRHQPYNIDRNNYVTSLTGSSSRVIRSCHTMSNMNTINNAPFNVNSSSLNRSSFVSSTTENRHYDNTCNALPSSSQGFTPNHVLNLNSPLVSSCRNVRNENASNIVGNDFENYSTCDNSDAEYDEDDNEGLDY</sequence>
<name>A0A9N9GDE8_9GLOM</name>